<dbReference type="InterPro" id="IPR040358">
    <property type="entry name" value="At4g22758-like"/>
</dbReference>
<keyword evidence="3" id="KW-1185">Reference proteome</keyword>
<evidence type="ECO:0000313" key="3">
    <source>
        <dbReference type="Proteomes" id="UP001161247"/>
    </source>
</evidence>
<dbReference type="EMBL" id="OX459119">
    <property type="protein sequence ID" value="CAI9093837.1"/>
    <property type="molecule type" value="Genomic_DNA"/>
</dbReference>
<organism evidence="2 3">
    <name type="scientific">Oldenlandia corymbosa var. corymbosa</name>
    <dbReference type="NCBI Taxonomy" id="529605"/>
    <lineage>
        <taxon>Eukaryota</taxon>
        <taxon>Viridiplantae</taxon>
        <taxon>Streptophyta</taxon>
        <taxon>Embryophyta</taxon>
        <taxon>Tracheophyta</taxon>
        <taxon>Spermatophyta</taxon>
        <taxon>Magnoliopsida</taxon>
        <taxon>eudicotyledons</taxon>
        <taxon>Gunneridae</taxon>
        <taxon>Pentapetalae</taxon>
        <taxon>asterids</taxon>
        <taxon>lamiids</taxon>
        <taxon>Gentianales</taxon>
        <taxon>Rubiaceae</taxon>
        <taxon>Rubioideae</taxon>
        <taxon>Spermacoceae</taxon>
        <taxon>Hedyotis-Oldenlandia complex</taxon>
        <taxon>Oldenlandia</taxon>
    </lineage>
</organism>
<name>A0AAV1CGY1_OLDCO</name>
<evidence type="ECO:0000313" key="2">
    <source>
        <dbReference type="EMBL" id="CAI9093837.1"/>
    </source>
</evidence>
<accession>A0AAV1CGY1</accession>
<dbReference type="InterPro" id="IPR055482">
    <property type="entry name" value="DUF7054"/>
</dbReference>
<gene>
    <name evidence="2" type="ORF">OLC1_LOCUS5158</name>
</gene>
<protein>
    <submittedName>
        <fullName evidence="2">OLC1v1029422C1</fullName>
    </submittedName>
</protein>
<feature type="domain" description="DUF7054" evidence="1">
    <location>
        <begin position="77"/>
        <end position="160"/>
    </location>
</feature>
<dbReference type="Pfam" id="PF23156">
    <property type="entry name" value="DUF7054"/>
    <property type="match status" value="1"/>
</dbReference>
<dbReference type="Proteomes" id="UP001161247">
    <property type="component" value="Chromosome 2"/>
</dbReference>
<dbReference type="PANTHER" id="PTHR33270:SF7">
    <property type="entry name" value="SNRNP25 UBIQUITIN-LIKE DOMAIN-CONTAINING PROTEIN"/>
    <property type="match status" value="1"/>
</dbReference>
<dbReference type="PANTHER" id="PTHR33270">
    <property type="entry name" value="BNAC05G50380D PROTEIN"/>
    <property type="match status" value="1"/>
</dbReference>
<proteinExistence type="predicted"/>
<dbReference type="AlphaFoldDB" id="A0AAV1CGY1"/>
<sequence length="195" mass="21758">MIYLIVLIFNRMENFRSPFRKNSADTSSSDDAAAAAQDGKHELVRTRVGGILEVPVAARWLGKAAAWGKDNGEQRKPGKLLLNVNIENSVGAVQVVMLPENTVHDLKKAVVEIYVREKRRPFLACSDPRCFVLHYSPFSLEGLKPEEKLKNLGSRNFFLCQKPGISIDKQPLLLEQANTVGKSSFLFVGLMDFVL</sequence>
<reference evidence="2" key="1">
    <citation type="submission" date="2023-03" db="EMBL/GenBank/DDBJ databases">
        <authorList>
            <person name="Julca I."/>
        </authorList>
    </citation>
    <scope>NUCLEOTIDE SEQUENCE</scope>
</reference>
<evidence type="ECO:0000259" key="1">
    <source>
        <dbReference type="Pfam" id="PF23156"/>
    </source>
</evidence>